<sequence>MTGLFGRKAVTALGIDIGSTSVRLVELSRHGAGHRLEAWAMEPLADGAVVRRQIRDPALVGTALARAMARVRIRAASAVVAVCGAAVVTRTLEMEAGLGDEEMHLQLRLEANRHIPYPLEDVAIDFEVRERTAHDPGRVSVFLAACRREHVQSREAALALAGLRARAVDIEPCAIERVYRLLSCRLPPGDAVALLEVDTDMLRLDVLHDGYVCYSREQYFDERLPSDGPRDPAVFMVAESLRALQFFQASGPPQAIGRIWLAGPAATVPGVAPLLQRRSAMATGVVDPFLGMSPDGRSGGRVPAEIAPALLLACGLALGGLR</sequence>
<dbReference type="GO" id="GO:0051301">
    <property type="term" value="P:cell division"/>
    <property type="evidence" value="ECO:0007669"/>
    <property type="project" value="InterPro"/>
</dbReference>
<dbReference type="InterPro" id="IPR003494">
    <property type="entry name" value="SHS2_FtsA"/>
</dbReference>
<dbReference type="PANTHER" id="PTHR32432">
    <property type="entry name" value="CELL DIVISION PROTEIN FTSA-RELATED"/>
    <property type="match status" value="1"/>
</dbReference>
<dbReference type="Pfam" id="PF11104">
    <property type="entry name" value="PilM_2"/>
    <property type="match status" value="2"/>
</dbReference>
<dbReference type="PANTHER" id="PTHR32432:SF3">
    <property type="entry name" value="ETHANOLAMINE UTILIZATION PROTEIN EUTJ"/>
    <property type="match status" value="1"/>
</dbReference>
<proteinExistence type="predicted"/>
<accession>A0A4Q9R0Q2</accession>
<gene>
    <name evidence="2" type="ORF">DNJ96_15200</name>
</gene>
<comment type="caution">
    <text evidence="2">The sequence shown here is derived from an EMBL/GenBank/DDBJ whole genome shotgun (WGS) entry which is preliminary data.</text>
</comment>
<organism evidence="2 3">
    <name type="scientific">Stutzerimonas kirkiae</name>
    <dbReference type="NCBI Taxonomy" id="2211392"/>
    <lineage>
        <taxon>Bacteria</taxon>
        <taxon>Pseudomonadati</taxon>
        <taxon>Pseudomonadota</taxon>
        <taxon>Gammaproteobacteria</taxon>
        <taxon>Pseudomonadales</taxon>
        <taxon>Pseudomonadaceae</taxon>
        <taxon>Stutzerimonas</taxon>
    </lineage>
</organism>
<name>A0A4Q9R0Q2_9GAMM</name>
<dbReference type="SMART" id="SM00842">
    <property type="entry name" value="FtsA"/>
    <property type="match status" value="1"/>
</dbReference>
<dbReference type="InterPro" id="IPR043129">
    <property type="entry name" value="ATPase_NBD"/>
</dbReference>
<dbReference type="SUPFAM" id="SSF53067">
    <property type="entry name" value="Actin-like ATPase domain"/>
    <property type="match status" value="1"/>
</dbReference>
<dbReference type="Gene3D" id="3.30.420.40">
    <property type="match status" value="1"/>
</dbReference>
<dbReference type="PIRSF" id="PIRSF019169">
    <property type="entry name" value="PilM"/>
    <property type="match status" value="1"/>
</dbReference>
<evidence type="ECO:0000259" key="1">
    <source>
        <dbReference type="SMART" id="SM00842"/>
    </source>
</evidence>
<dbReference type="RefSeq" id="WP_131185856.1">
    <property type="nucleotide sequence ID" value="NZ_QJUO01000037.1"/>
</dbReference>
<protein>
    <submittedName>
        <fullName evidence="2">Pilus assembly protein PilM</fullName>
    </submittedName>
</protein>
<dbReference type="AlphaFoldDB" id="A0A4Q9R0Q2"/>
<dbReference type="OrthoDB" id="9773403at2"/>
<feature type="domain" description="SHS2" evidence="1">
    <location>
        <begin position="12"/>
        <end position="179"/>
    </location>
</feature>
<dbReference type="InterPro" id="IPR050696">
    <property type="entry name" value="FtsA/MreB"/>
</dbReference>
<keyword evidence="3" id="KW-1185">Reference proteome</keyword>
<evidence type="ECO:0000313" key="3">
    <source>
        <dbReference type="Proteomes" id="UP000292639"/>
    </source>
</evidence>
<dbReference type="InterPro" id="IPR005883">
    <property type="entry name" value="PilM"/>
</dbReference>
<reference evidence="2 3" key="1">
    <citation type="submission" date="2018-06" db="EMBL/GenBank/DDBJ databases">
        <title>Three novel Pseudomonas species isolated from symptomatic oak.</title>
        <authorList>
            <person name="Bueno-Gonzalez V."/>
            <person name="Brady C."/>
        </authorList>
    </citation>
    <scope>NUCLEOTIDE SEQUENCE [LARGE SCALE GENOMIC DNA]</scope>
    <source>
        <strain evidence="2 3">P17C</strain>
    </source>
</reference>
<dbReference type="NCBIfam" id="TIGR01175">
    <property type="entry name" value="pilM"/>
    <property type="match status" value="1"/>
</dbReference>
<dbReference type="Proteomes" id="UP000292639">
    <property type="component" value="Unassembled WGS sequence"/>
</dbReference>
<evidence type="ECO:0000313" key="2">
    <source>
        <dbReference type="EMBL" id="TBU92159.1"/>
    </source>
</evidence>
<dbReference type="EMBL" id="QJUP01000024">
    <property type="protein sequence ID" value="TBU92159.1"/>
    <property type="molecule type" value="Genomic_DNA"/>
</dbReference>